<organism evidence="1 2">
    <name type="scientific">Sulfoacidibacillus ferrooxidans</name>
    <dbReference type="NCBI Taxonomy" id="2005001"/>
    <lineage>
        <taxon>Bacteria</taxon>
        <taxon>Bacillati</taxon>
        <taxon>Bacillota</taxon>
        <taxon>Bacilli</taxon>
        <taxon>Bacillales</taxon>
        <taxon>Alicyclobacillaceae</taxon>
        <taxon>Sulfoacidibacillus</taxon>
    </lineage>
</organism>
<name>A0A9X2AFL9_9BACL</name>
<dbReference type="RefSeq" id="WP_241716409.1">
    <property type="nucleotide sequence ID" value="NZ_JALBUF010000018.1"/>
</dbReference>
<dbReference type="EMBL" id="JALBUF010000018">
    <property type="protein sequence ID" value="MCI0184602.1"/>
    <property type="molecule type" value="Genomic_DNA"/>
</dbReference>
<evidence type="ECO:0000313" key="2">
    <source>
        <dbReference type="Proteomes" id="UP001139263"/>
    </source>
</evidence>
<proteinExistence type="predicted"/>
<keyword evidence="2" id="KW-1185">Reference proteome</keyword>
<protein>
    <submittedName>
        <fullName evidence="1">Uncharacterized protein</fullName>
    </submittedName>
</protein>
<accession>A0A9X2AFL9</accession>
<evidence type="ECO:0000313" key="1">
    <source>
        <dbReference type="EMBL" id="MCI0184602.1"/>
    </source>
</evidence>
<reference evidence="1" key="1">
    <citation type="submission" date="2022-03" db="EMBL/GenBank/DDBJ databases">
        <title>Draft Genome Sequence of Firmicute Strain S0AB, a Heterotrophic Iron/Sulfur-Oxidizing Extreme Acidophile.</title>
        <authorList>
            <person name="Vergara E."/>
            <person name="Pakostova E."/>
            <person name="Johnson D.B."/>
            <person name="Holmes D.S."/>
        </authorList>
    </citation>
    <scope>NUCLEOTIDE SEQUENCE</scope>
    <source>
        <strain evidence="1">S0AB</strain>
    </source>
</reference>
<dbReference type="AlphaFoldDB" id="A0A9X2AFL9"/>
<sequence>MPDLWDVDHWVEEAALLPITKFYPSAITSSTSVPVQDVFHKLLTFVQEDRLFVRWQIICQSYDCVRTIAEVDDIHESVGSVVHCYFCEEEYEISTDMLCPVFGFKQHFREKIRQRAKKKHHLLHRPGQRF</sequence>
<comment type="caution">
    <text evidence="1">The sequence shown here is derived from an EMBL/GenBank/DDBJ whole genome shotgun (WGS) entry which is preliminary data.</text>
</comment>
<dbReference type="Proteomes" id="UP001139263">
    <property type="component" value="Unassembled WGS sequence"/>
</dbReference>
<gene>
    <name evidence="1" type="ORF">MM817_02899</name>
</gene>